<comment type="caution">
    <text evidence="1">The sequence shown here is derived from an EMBL/GenBank/DDBJ whole genome shotgun (WGS) entry which is preliminary data.</text>
</comment>
<accession>A0A9W9Y706</accession>
<dbReference type="OrthoDB" id="5976088at2759"/>
<dbReference type="EMBL" id="MU827863">
    <property type="protein sequence ID" value="KAJ7318262.1"/>
    <property type="molecule type" value="Genomic_DNA"/>
</dbReference>
<protein>
    <submittedName>
        <fullName evidence="1">Uncharacterized protein</fullName>
    </submittedName>
</protein>
<keyword evidence="2" id="KW-1185">Reference proteome</keyword>
<reference evidence="1" key="1">
    <citation type="submission" date="2023-01" db="EMBL/GenBank/DDBJ databases">
        <title>Genome assembly of the deep-sea coral Lophelia pertusa.</title>
        <authorList>
            <person name="Herrera S."/>
            <person name="Cordes E."/>
        </authorList>
    </citation>
    <scope>NUCLEOTIDE SEQUENCE</scope>
    <source>
        <strain evidence="1">USNM1676648</strain>
        <tissue evidence="1">Polyp</tissue>
    </source>
</reference>
<proteinExistence type="predicted"/>
<organism evidence="1 2">
    <name type="scientific">Desmophyllum pertusum</name>
    <dbReference type="NCBI Taxonomy" id="174260"/>
    <lineage>
        <taxon>Eukaryota</taxon>
        <taxon>Metazoa</taxon>
        <taxon>Cnidaria</taxon>
        <taxon>Anthozoa</taxon>
        <taxon>Hexacorallia</taxon>
        <taxon>Scleractinia</taxon>
        <taxon>Caryophylliina</taxon>
        <taxon>Caryophylliidae</taxon>
        <taxon>Desmophyllum</taxon>
    </lineage>
</organism>
<dbReference type="Proteomes" id="UP001163046">
    <property type="component" value="Unassembled WGS sequence"/>
</dbReference>
<sequence>MDFVISVWDMDGHKLVRPVLRQGSCRWLAKDKDLCIGEKHLFGIINPQPEGMYPHRTNDVLVNYINPCDPSEDNSDVGELYDILIDQSRQTVKEVFGNMDGFNGKYVLQSLQRTNCPSVGIYKCQKKSLIIGGEPGKRRCKSTKGELFDYKITAVDDKLPDVADDDDVLVMLGLTRPSSSLKHYQYRNRCGIIVVGFVAKCKYAQQHFLVECQHDCEFSSTEKPEDGRNTNEIKEAILPSSMGRKRKWEMKTTPLKTIR</sequence>
<name>A0A9W9Y706_9CNID</name>
<gene>
    <name evidence="1" type="ORF">OS493_038139</name>
</gene>
<evidence type="ECO:0000313" key="2">
    <source>
        <dbReference type="Proteomes" id="UP001163046"/>
    </source>
</evidence>
<dbReference type="AlphaFoldDB" id="A0A9W9Y706"/>
<evidence type="ECO:0000313" key="1">
    <source>
        <dbReference type="EMBL" id="KAJ7318262.1"/>
    </source>
</evidence>